<keyword evidence="2 3" id="KW-0326">Glycosidase</keyword>
<organism evidence="7 8">
    <name type="scientific">Candidatus Kaiserbacteria bacterium RIFCSPHIGHO2_01_FULL_54_36</name>
    <dbReference type="NCBI Taxonomy" id="1798482"/>
    <lineage>
        <taxon>Bacteria</taxon>
        <taxon>Candidatus Kaiseribacteriota</taxon>
    </lineage>
</organism>
<dbReference type="InterPro" id="IPR029070">
    <property type="entry name" value="Chitinase_insertion_sf"/>
</dbReference>
<dbReference type="GO" id="GO:0004553">
    <property type="term" value="F:hydrolase activity, hydrolyzing O-glycosyl compounds"/>
    <property type="evidence" value="ECO:0007669"/>
    <property type="project" value="InterPro"/>
</dbReference>
<sequence length="475" mass="52637">MKYVRLLLVTAAFLVPTLSFAQTSSCVTFTRNLSFGATGSEVTKLQTFLRAQGYFTAASVPRFGPATRTAVRNFQRANGISAVGTVGPITRAKIAILTCNPAAESFEVTGWIPYWRVATGTADTLPHLDLLTEVNPFIYTLRGDATLLFNGSTTDAAIWLSFNAQAKAKGVRVIPTLMSGDREVMHNVLSDQILRTTLIDQISTLVNEKGYDGIDIDFEFKHAKTKDYFSLFLKELKQRLGTKLLMCTIESRIPNEDRYYGTSVPQDAGIFSNDLPEINKYCDRVRIMAYDQQGIDRKLKAEVEATGELHAPVADPRWVEKVVNLMSKDIDKSKILIGVPTYGYEYSVTTYANNEHVYTILWPFNPGYALPIAEVRGITPVRNSAGEMYFTYFSDLPTSTPVSLVSGNLAAAAASQIATQQNSNLTYRLLDWPDAQSIQQKIDLAKRLGVRGISIFKFDGGQDPNIWSVLQGVKK</sequence>
<proteinExistence type="inferred from homology"/>
<dbReference type="PANTHER" id="PTHR46066">
    <property type="entry name" value="CHITINASE DOMAIN-CONTAINING PROTEIN 1 FAMILY MEMBER"/>
    <property type="match status" value="1"/>
</dbReference>
<keyword evidence="5" id="KW-0732">Signal</keyword>
<dbReference type="InterPro" id="IPR001223">
    <property type="entry name" value="Glyco_hydro18_cat"/>
</dbReference>
<dbReference type="Gene3D" id="3.20.20.80">
    <property type="entry name" value="Glycosidases"/>
    <property type="match status" value="1"/>
</dbReference>
<dbReference type="InterPro" id="IPR001579">
    <property type="entry name" value="Glyco_hydro_18_chit_AS"/>
</dbReference>
<feature type="domain" description="GH18" evidence="6">
    <location>
        <begin position="106"/>
        <end position="475"/>
    </location>
</feature>
<evidence type="ECO:0000313" key="7">
    <source>
        <dbReference type="EMBL" id="OGG49680.1"/>
    </source>
</evidence>
<dbReference type="Gene3D" id="1.10.101.10">
    <property type="entry name" value="PGBD-like superfamily/PGBD"/>
    <property type="match status" value="1"/>
</dbReference>
<accession>A0A1F6CL07</accession>
<dbReference type="AlphaFoldDB" id="A0A1F6CL07"/>
<comment type="caution">
    <text evidence="7">The sequence shown here is derived from an EMBL/GenBank/DDBJ whole genome shotgun (WGS) entry which is preliminary data.</text>
</comment>
<dbReference type="PROSITE" id="PS01095">
    <property type="entry name" value="GH18_1"/>
    <property type="match status" value="1"/>
</dbReference>
<dbReference type="Pfam" id="PF01471">
    <property type="entry name" value="PG_binding_1"/>
    <property type="match status" value="1"/>
</dbReference>
<keyword evidence="1 3" id="KW-0378">Hydrolase</keyword>
<dbReference type="PANTHER" id="PTHR46066:SF2">
    <property type="entry name" value="CHITINASE DOMAIN-CONTAINING PROTEIN 1"/>
    <property type="match status" value="1"/>
</dbReference>
<dbReference type="SUPFAM" id="SSF51445">
    <property type="entry name" value="(Trans)glycosidases"/>
    <property type="match status" value="1"/>
</dbReference>
<protein>
    <recommendedName>
        <fullName evidence="6">GH18 domain-containing protein</fullName>
    </recommendedName>
</protein>
<evidence type="ECO:0000256" key="5">
    <source>
        <dbReference type="SAM" id="SignalP"/>
    </source>
</evidence>
<dbReference type="InterPro" id="IPR036365">
    <property type="entry name" value="PGBD-like_sf"/>
</dbReference>
<gene>
    <name evidence="7" type="ORF">A2763_03295</name>
</gene>
<dbReference type="Pfam" id="PF00704">
    <property type="entry name" value="Glyco_hydro_18"/>
    <property type="match status" value="1"/>
</dbReference>
<dbReference type="STRING" id="1798482.A2763_03295"/>
<feature type="signal peptide" evidence="5">
    <location>
        <begin position="1"/>
        <end position="21"/>
    </location>
</feature>
<evidence type="ECO:0000256" key="2">
    <source>
        <dbReference type="ARBA" id="ARBA00023295"/>
    </source>
</evidence>
<dbReference type="InterPro" id="IPR002477">
    <property type="entry name" value="Peptidoglycan-bd-like"/>
</dbReference>
<dbReference type="EMBL" id="MFKV01000028">
    <property type="protein sequence ID" value="OGG49680.1"/>
    <property type="molecule type" value="Genomic_DNA"/>
</dbReference>
<dbReference type="InterPro" id="IPR036366">
    <property type="entry name" value="PGBDSf"/>
</dbReference>
<dbReference type="InterPro" id="IPR017853">
    <property type="entry name" value="GH"/>
</dbReference>
<feature type="chain" id="PRO_5009523424" description="GH18 domain-containing protein" evidence="5">
    <location>
        <begin position="22"/>
        <end position="475"/>
    </location>
</feature>
<dbReference type="SMART" id="SM00636">
    <property type="entry name" value="Glyco_18"/>
    <property type="match status" value="1"/>
</dbReference>
<dbReference type="GO" id="GO:0008061">
    <property type="term" value="F:chitin binding"/>
    <property type="evidence" value="ECO:0007669"/>
    <property type="project" value="InterPro"/>
</dbReference>
<dbReference type="GO" id="GO:0005975">
    <property type="term" value="P:carbohydrate metabolic process"/>
    <property type="evidence" value="ECO:0007669"/>
    <property type="project" value="InterPro"/>
</dbReference>
<dbReference type="PROSITE" id="PS51910">
    <property type="entry name" value="GH18_2"/>
    <property type="match status" value="1"/>
</dbReference>
<name>A0A1F6CL07_9BACT</name>
<reference evidence="7 8" key="1">
    <citation type="journal article" date="2016" name="Nat. Commun.">
        <title>Thousands of microbial genomes shed light on interconnected biogeochemical processes in an aquifer system.</title>
        <authorList>
            <person name="Anantharaman K."/>
            <person name="Brown C.T."/>
            <person name="Hug L.A."/>
            <person name="Sharon I."/>
            <person name="Castelle C.J."/>
            <person name="Probst A.J."/>
            <person name="Thomas B.C."/>
            <person name="Singh A."/>
            <person name="Wilkins M.J."/>
            <person name="Karaoz U."/>
            <person name="Brodie E.L."/>
            <person name="Williams K.H."/>
            <person name="Hubbard S.S."/>
            <person name="Banfield J.F."/>
        </authorList>
    </citation>
    <scope>NUCLEOTIDE SEQUENCE [LARGE SCALE GENOMIC DNA]</scope>
</reference>
<evidence type="ECO:0000256" key="3">
    <source>
        <dbReference type="RuleBase" id="RU000489"/>
    </source>
</evidence>
<dbReference type="Gene3D" id="3.10.50.10">
    <property type="match status" value="1"/>
</dbReference>
<evidence type="ECO:0000256" key="1">
    <source>
        <dbReference type="ARBA" id="ARBA00022801"/>
    </source>
</evidence>
<dbReference type="Proteomes" id="UP000178370">
    <property type="component" value="Unassembled WGS sequence"/>
</dbReference>
<dbReference type="SUPFAM" id="SSF47090">
    <property type="entry name" value="PGBD-like"/>
    <property type="match status" value="1"/>
</dbReference>
<evidence type="ECO:0000313" key="8">
    <source>
        <dbReference type="Proteomes" id="UP000178370"/>
    </source>
</evidence>
<dbReference type="InterPro" id="IPR011583">
    <property type="entry name" value="Chitinase_II/V-like_cat"/>
</dbReference>
<comment type="similarity">
    <text evidence="4">Belongs to the glycosyl hydrolase 18 family.</text>
</comment>
<evidence type="ECO:0000256" key="4">
    <source>
        <dbReference type="RuleBase" id="RU004453"/>
    </source>
</evidence>
<evidence type="ECO:0000259" key="6">
    <source>
        <dbReference type="PROSITE" id="PS51910"/>
    </source>
</evidence>